<name>A0A419VUE2_9BACL</name>
<protein>
    <submittedName>
        <fullName evidence="7">PST family polysaccharide transporter</fullName>
    </submittedName>
</protein>
<dbReference type="PANTHER" id="PTHR30250">
    <property type="entry name" value="PST FAMILY PREDICTED COLANIC ACID TRANSPORTER"/>
    <property type="match status" value="1"/>
</dbReference>
<feature type="transmembrane region" description="Helical" evidence="6">
    <location>
        <begin position="192"/>
        <end position="211"/>
    </location>
</feature>
<evidence type="ECO:0000256" key="4">
    <source>
        <dbReference type="ARBA" id="ARBA00022989"/>
    </source>
</evidence>
<feature type="transmembrane region" description="Helical" evidence="6">
    <location>
        <begin position="291"/>
        <end position="310"/>
    </location>
</feature>
<organism evidence="7 8">
    <name type="scientific">Sinobaca qinghaiensis</name>
    <dbReference type="NCBI Taxonomy" id="342944"/>
    <lineage>
        <taxon>Bacteria</taxon>
        <taxon>Bacillati</taxon>
        <taxon>Bacillota</taxon>
        <taxon>Bacilli</taxon>
        <taxon>Bacillales</taxon>
        <taxon>Sporolactobacillaceae</taxon>
        <taxon>Sinobaca</taxon>
    </lineage>
</organism>
<dbReference type="EMBL" id="RAPK01000001">
    <property type="protein sequence ID" value="RKD84153.1"/>
    <property type="molecule type" value="Genomic_DNA"/>
</dbReference>
<dbReference type="AlphaFoldDB" id="A0A419VUE2"/>
<dbReference type="Proteomes" id="UP000285120">
    <property type="component" value="Unassembled WGS sequence"/>
</dbReference>
<keyword evidence="5 6" id="KW-0472">Membrane</keyword>
<evidence type="ECO:0000256" key="1">
    <source>
        <dbReference type="ARBA" id="ARBA00004651"/>
    </source>
</evidence>
<keyword evidence="4 6" id="KW-1133">Transmembrane helix</keyword>
<evidence type="ECO:0000256" key="5">
    <source>
        <dbReference type="ARBA" id="ARBA00023136"/>
    </source>
</evidence>
<comment type="subcellular location">
    <subcellularLocation>
        <location evidence="1">Cell membrane</location>
        <topology evidence="1">Multi-pass membrane protein</topology>
    </subcellularLocation>
</comment>
<reference evidence="7 8" key="1">
    <citation type="submission" date="2018-09" db="EMBL/GenBank/DDBJ databases">
        <title>Genomic Encyclopedia of Archaeal and Bacterial Type Strains, Phase II (KMG-II): from individual species to whole genera.</title>
        <authorList>
            <person name="Goeker M."/>
        </authorList>
    </citation>
    <scope>NUCLEOTIDE SEQUENCE [LARGE SCALE GENOMIC DNA]</scope>
    <source>
        <strain evidence="7 8">DSM 17008</strain>
    </source>
</reference>
<keyword evidence="8" id="KW-1185">Reference proteome</keyword>
<accession>A0A419VUE2</accession>
<evidence type="ECO:0000256" key="6">
    <source>
        <dbReference type="SAM" id="Phobius"/>
    </source>
</evidence>
<proteinExistence type="predicted"/>
<feature type="transmembrane region" description="Helical" evidence="6">
    <location>
        <begin position="453"/>
        <end position="472"/>
    </location>
</feature>
<feature type="transmembrane region" description="Helical" evidence="6">
    <location>
        <begin position="397"/>
        <end position="416"/>
    </location>
</feature>
<evidence type="ECO:0000256" key="2">
    <source>
        <dbReference type="ARBA" id="ARBA00022475"/>
    </source>
</evidence>
<dbReference type="InterPro" id="IPR002797">
    <property type="entry name" value="Polysacc_synth"/>
</dbReference>
<evidence type="ECO:0000256" key="3">
    <source>
        <dbReference type="ARBA" id="ARBA00022692"/>
    </source>
</evidence>
<gene>
    <name evidence="7" type="ORF">ATL39_0022</name>
</gene>
<feature type="transmembrane region" description="Helical" evidence="6">
    <location>
        <begin position="484"/>
        <end position="509"/>
    </location>
</feature>
<comment type="caution">
    <text evidence="7">The sequence shown here is derived from an EMBL/GenBank/DDBJ whole genome shotgun (WGS) entry which is preliminary data.</text>
</comment>
<evidence type="ECO:0000313" key="7">
    <source>
        <dbReference type="EMBL" id="RKD84153.1"/>
    </source>
</evidence>
<dbReference type="InterPro" id="IPR024923">
    <property type="entry name" value="PG_synth_SpoVB"/>
</dbReference>
<feature type="transmembrane region" description="Helical" evidence="6">
    <location>
        <begin position="322"/>
        <end position="348"/>
    </location>
</feature>
<feature type="transmembrane region" description="Helical" evidence="6">
    <location>
        <begin position="12"/>
        <end position="31"/>
    </location>
</feature>
<feature type="transmembrane region" description="Helical" evidence="6">
    <location>
        <begin position="51"/>
        <end position="69"/>
    </location>
</feature>
<feature type="transmembrane region" description="Helical" evidence="6">
    <location>
        <begin position="129"/>
        <end position="147"/>
    </location>
</feature>
<feature type="transmembrane region" description="Helical" evidence="6">
    <location>
        <begin position="168"/>
        <end position="186"/>
    </location>
</feature>
<feature type="transmembrane region" description="Helical" evidence="6">
    <location>
        <begin position="238"/>
        <end position="259"/>
    </location>
</feature>
<sequence>MEEKSPGRKIWAGALFISGAAVIGKVLSSLYRVPYQNMTGDLGYYVYQQVYPLYGAAMVIAMYGFPVIISKMIVDARVDNGMQEAKETAWSAFYILSLLFTVLFVLFYTGAETIALFMGDAELAGSLRTMSYVLLTVPVLSVVRGYFQGINQMEPTAYSHVAEKFIRVAGILVFAWLAVTFGNGAYDAGEGASAGSVLGSAVSVLVLIWLLGKNRKKTGLQPMSHKKAVHRMPEHTKVLLTQGLVVCLGSLLFILYQMIDAFTVVRLLQMNGAVGEEAMIAKGVFDRGQPLLQFGTVIASSFAMVLVPLLQEERIKGKADAARYYASLMMKVSFLMGAAAAGGMIILAEPINIMLFTNDNGTGVLRTLSAALVMSGTVMISAAVLQGNGFFRIPAISLAAGFLVKLICNMLLIPLLETHGAAIGTVAGLGVTAAVNIYWIYRKSMIDVFSTSWLGKASVALAGMSLFLYFLMTAGEELMHGENRLLAAGFTLITCAAGGVLFLFLTAVMQVITKEEQKMLPGIKKLQSLRKRGNQ</sequence>
<feature type="transmembrane region" description="Helical" evidence="6">
    <location>
        <begin position="422"/>
        <end position="441"/>
    </location>
</feature>
<keyword evidence="2" id="KW-1003">Cell membrane</keyword>
<dbReference type="CDD" id="cd13124">
    <property type="entry name" value="MATE_SpoVB_like"/>
    <property type="match status" value="1"/>
</dbReference>
<dbReference type="OrthoDB" id="9775950at2"/>
<dbReference type="InterPro" id="IPR050833">
    <property type="entry name" value="Poly_Biosynth_Transport"/>
</dbReference>
<feature type="transmembrane region" description="Helical" evidence="6">
    <location>
        <begin position="368"/>
        <end position="385"/>
    </location>
</feature>
<dbReference type="RefSeq" id="WP_120191250.1">
    <property type="nucleotide sequence ID" value="NZ_RAPK01000001.1"/>
</dbReference>
<dbReference type="GO" id="GO:0005886">
    <property type="term" value="C:plasma membrane"/>
    <property type="evidence" value="ECO:0007669"/>
    <property type="project" value="UniProtKB-SubCell"/>
</dbReference>
<evidence type="ECO:0000313" key="8">
    <source>
        <dbReference type="Proteomes" id="UP000285120"/>
    </source>
</evidence>
<dbReference type="Pfam" id="PF01943">
    <property type="entry name" value="Polysacc_synt"/>
    <property type="match status" value="1"/>
</dbReference>
<dbReference type="PIRSF" id="PIRSF038958">
    <property type="entry name" value="PG_synth_SpoVB"/>
    <property type="match status" value="1"/>
</dbReference>
<dbReference type="PANTHER" id="PTHR30250:SF29">
    <property type="entry name" value="POLYSACCHARIDE BIOSYNTHESIS PROTEIN C-TERMINAL DOMAIN-CONTAINING PROTEIN"/>
    <property type="match status" value="1"/>
</dbReference>
<feature type="transmembrane region" description="Helical" evidence="6">
    <location>
        <begin position="90"/>
        <end position="109"/>
    </location>
</feature>
<keyword evidence="3 6" id="KW-0812">Transmembrane</keyword>